<protein>
    <submittedName>
        <fullName evidence="1">Uncharacterized protein</fullName>
    </submittedName>
</protein>
<organism evidence="1">
    <name type="scientific">uncultured Caudovirales phage</name>
    <dbReference type="NCBI Taxonomy" id="2100421"/>
    <lineage>
        <taxon>Viruses</taxon>
        <taxon>Duplodnaviria</taxon>
        <taxon>Heunggongvirae</taxon>
        <taxon>Uroviricota</taxon>
        <taxon>Caudoviricetes</taxon>
        <taxon>Peduoviridae</taxon>
        <taxon>Maltschvirus</taxon>
        <taxon>Maltschvirus maltsch</taxon>
    </lineage>
</organism>
<name>A0A6J5P7T9_9CAUD</name>
<reference evidence="1" key="1">
    <citation type="submission" date="2020-04" db="EMBL/GenBank/DDBJ databases">
        <authorList>
            <person name="Chiriac C."/>
            <person name="Salcher M."/>
            <person name="Ghai R."/>
            <person name="Kavagutti S V."/>
        </authorList>
    </citation>
    <scope>NUCLEOTIDE SEQUENCE</scope>
</reference>
<dbReference type="EMBL" id="LR796786">
    <property type="protein sequence ID" value="CAB4166086.1"/>
    <property type="molecule type" value="Genomic_DNA"/>
</dbReference>
<evidence type="ECO:0000313" key="2">
    <source>
        <dbReference type="EMBL" id="CAB4172468.1"/>
    </source>
</evidence>
<evidence type="ECO:0000313" key="1">
    <source>
        <dbReference type="EMBL" id="CAB4166086.1"/>
    </source>
</evidence>
<dbReference type="EMBL" id="LR796882">
    <property type="protein sequence ID" value="CAB4172468.1"/>
    <property type="molecule type" value="Genomic_DNA"/>
</dbReference>
<sequence>MTTTYAVYNPNSDSEAETGLCLADAANKLMTYDGHDWEIREEDGAYHLYTSQFSRHSSLGGRDLVRSVVSSYAANRASAEAEIFERVISEDWWTLWCITDTEFAQQRAAAFADAADDE</sequence>
<gene>
    <name evidence="1" type="ORF">UFOVP843_9</name>
    <name evidence="2" type="ORF">UFOVP936_26</name>
</gene>
<accession>A0A6J5P7T9</accession>
<proteinExistence type="predicted"/>